<reference evidence="3 4" key="1">
    <citation type="submission" date="2020-08" db="EMBL/GenBank/DDBJ databases">
        <title>A Genomic Blueprint of the Chicken Gut Microbiome.</title>
        <authorList>
            <person name="Gilroy R."/>
            <person name="Ravi A."/>
            <person name="Getino M."/>
            <person name="Pursley I."/>
            <person name="Horton D.L."/>
            <person name="Alikhan N.-F."/>
            <person name="Baker D."/>
            <person name="Gharbi K."/>
            <person name="Hall N."/>
            <person name="Watson M."/>
            <person name="Adriaenssens E.M."/>
            <person name="Foster-Nyarko E."/>
            <person name="Jarju S."/>
            <person name="Secka A."/>
            <person name="Antonio M."/>
            <person name="Oren A."/>
            <person name="Chaudhuri R."/>
            <person name="La Ragione R.M."/>
            <person name="Hildebrand F."/>
            <person name="Pallen M.J."/>
        </authorList>
    </citation>
    <scope>NUCLEOTIDE SEQUENCE [LARGE SCALE GENOMIC DNA]</scope>
    <source>
        <strain evidence="3 4">Sa1BUA1</strain>
    </source>
</reference>
<organism evidence="3 4">
    <name type="scientific">Oceanitalea stevensii</name>
    <dbReference type="NCBI Taxonomy" id="2763072"/>
    <lineage>
        <taxon>Bacteria</taxon>
        <taxon>Bacillati</taxon>
        <taxon>Actinomycetota</taxon>
        <taxon>Actinomycetes</taxon>
        <taxon>Micrococcales</taxon>
        <taxon>Bogoriellaceae</taxon>
        <taxon>Georgenia</taxon>
    </lineage>
</organism>
<proteinExistence type="predicted"/>
<name>A0ABR8Z5E9_9MICO</name>
<evidence type="ECO:0000256" key="1">
    <source>
        <dbReference type="SAM" id="Phobius"/>
    </source>
</evidence>
<feature type="transmembrane region" description="Helical" evidence="1">
    <location>
        <begin position="292"/>
        <end position="314"/>
    </location>
</feature>
<dbReference type="Proteomes" id="UP000661894">
    <property type="component" value="Unassembled WGS sequence"/>
</dbReference>
<feature type="signal peptide" evidence="2">
    <location>
        <begin position="1"/>
        <end position="32"/>
    </location>
</feature>
<evidence type="ECO:0000256" key="2">
    <source>
        <dbReference type="SAM" id="SignalP"/>
    </source>
</evidence>
<evidence type="ECO:0000313" key="4">
    <source>
        <dbReference type="Proteomes" id="UP000661894"/>
    </source>
</evidence>
<evidence type="ECO:0000313" key="3">
    <source>
        <dbReference type="EMBL" id="MBD8063495.1"/>
    </source>
</evidence>
<keyword evidence="1" id="KW-0472">Membrane</keyword>
<accession>A0ABR8Z5E9</accession>
<keyword evidence="4" id="KW-1185">Reference proteome</keyword>
<keyword evidence="2" id="KW-0732">Signal</keyword>
<protein>
    <submittedName>
        <fullName evidence="3">DUF916 domain-containing protein</fullName>
    </submittedName>
</protein>
<comment type="caution">
    <text evidence="3">The sequence shown here is derived from an EMBL/GenBank/DDBJ whole genome shotgun (WGS) entry which is preliminary data.</text>
</comment>
<dbReference type="EMBL" id="JACSPO010000011">
    <property type="protein sequence ID" value="MBD8063495.1"/>
    <property type="molecule type" value="Genomic_DNA"/>
</dbReference>
<dbReference type="RefSeq" id="WP_286011256.1">
    <property type="nucleotide sequence ID" value="NZ_JACSPO010000011.1"/>
</dbReference>
<sequence>MDTPARRAAAALLTALTLVGATLVGWALPATAATEPDEVTWSVQTADNANGQSRPNYQYELAPGQTVDDAIVVSNYSDRQLTFAVYAADGFLNEAAQLDLLPAGEESEHVGQWVSMAADEVTVGAGEAVAIDFRLTVPPNATPGDYAGGIVTSLGPADNGDGVQVDRRLGSRLLLRVGGELRPALGISDVEVDHRGSWLPWQPGDATVTFTLENTGNVRLSGTQTVSFAGLLGLGGRSSVSVDVEEMLPGSSFERTVELQDVWPMLRTTGTVAVDGAPVGEESEQPLVREDFALWTVPWSVLAGLAVVVGAVVLSRLRARRRRQAEDRRVAAAVAAAVAAHEPEPAPLP</sequence>
<gene>
    <name evidence="3" type="ORF">H9624_14320</name>
</gene>
<keyword evidence="1" id="KW-0812">Transmembrane</keyword>
<feature type="chain" id="PRO_5045717116" evidence="2">
    <location>
        <begin position="33"/>
        <end position="349"/>
    </location>
</feature>
<keyword evidence="1" id="KW-1133">Transmembrane helix</keyword>